<dbReference type="GO" id="GO:0008270">
    <property type="term" value="F:zinc ion binding"/>
    <property type="evidence" value="ECO:0007669"/>
    <property type="project" value="UniProtKB-KW"/>
</dbReference>
<dbReference type="GO" id="GO:0016567">
    <property type="term" value="P:protein ubiquitination"/>
    <property type="evidence" value="ECO:0007669"/>
    <property type="project" value="TreeGrafter"/>
</dbReference>
<evidence type="ECO:0000259" key="14">
    <source>
        <dbReference type="PROSITE" id="PS50089"/>
    </source>
</evidence>
<dbReference type="InterPro" id="IPR013083">
    <property type="entry name" value="Znf_RING/FYVE/PHD"/>
</dbReference>
<dbReference type="OMA" id="LECCICI"/>
<dbReference type="GO" id="GO:0000325">
    <property type="term" value="C:plant-type vacuole"/>
    <property type="evidence" value="ECO:0007669"/>
    <property type="project" value="TreeGrafter"/>
</dbReference>
<evidence type="ECO:0000256" key="13">
    <source>
        <dbReference type="SAM" id="Phobius"/>
    </source>
</evidence>
<keyword evidence="7 12" id="KW-0863">Zinc-finger</keyword>
<comment type="subcellular location">
    <subcellularLocation>
        <location evidence="2">Membrane</location>
        <topology evidence="2">Multi-pass membrane protein</topology>
    </subcellularLocation>
</comment>
<evidence type="ECO:0000256" key="9">
    <source>
        <dbReference type="ARBA" id="ARBA00022833"/>
    </source>
</evidence>
<evidence type="ECO:0000256" key="2">
    <source>
        <dbReference type="ARBA" id="ARBA00004141"/>
    </source>
</evidence>
<dbReference type="PROSITE" id="PS50089">
    <property type="entry name" value="ZF_RING_2"/>
    <property type="match status" value="1"/>
</dbReference>
<reference evidence="15" key="2">
    <citation type="submission" date="2021-03" db="UniProtKB">
        <authorList>
            <consortium name="EnsemblPlants"/>
        </authorList>
    </citation>
    <scope>IDENTIFICATION</scope>
</reference>
<keyword evidence="4" id="KW-0808">Transferase</keyword>
<dbReference type="Pfam" id="PF13639">
    <property type="entry name" value="zf-RING_2"/>
    <property type="match status" value="1"/>
</dbReference>
<dbReference type="SMART" id="SM00184">
    <property type="entry name" value="RING"/>
    <property type="match status" value="1"/>
</dbReference>
<dbReference type="EnsemblPlants" id="AUR62018440-RA">
    <property type="protein sequence ID" value="AUR62018440-RA:cds"/>
    <property type="gene ID" value="AUR62018440"/>
</dbReference>
<evidence type="ECO:0000256" key="3">
    <source>
        <dbReference type="ARBA" id="ARBA00012483"/>
    </source>
</evidence>
<sequence length="180" mass="20365">MVLSEWKPFQTDFTLDVDKCAYLFGTWVKEDVKLCWWLAVVFLALDVFFMIFCIGMACIICLALFCCIPIVTIAYAMTIREGASEDEISLLPKCRFHQSYALKMSASVDLGNMNAADELAMQFENSECCICLSRYVEGAELCTLPCNHNFHYGCISRWLRINATCPLCKFNIKAKGDALV</sequence>
<reference evidence="15" key="1">
    <citation type="journal article" date="2017" name="Nature">
        <title>The genome of Chenopodium quinoa.</title>
        <authorList>
            <person name="Jarvis D.E."/>
            <person name="Ho Y.S."/>
            <person name="Lightfoot D.J."/>
            <person name="Schmoeckel S.M."/>
            <person name="Li B."/>
            <person name="Borm T.J.A."/>
            <person name="Ohyanagi H."/>
            <person name="Mineta K."/>
            <person name="Michell C.T."/>
            <person name="Saber N."/>
            <person name="Kharbatia N.M."/>
            <person name="Rupper R.R."/>
            <person name="Sharp A.R."/>
            <person name="Dally N."/>
            <person name="Boughton B.A."/>
            <person name="Woo Y.H."/>
            <person name="Gao G."/>
            <person name="Schijlen E.G.W.M."/>
            <person name="Guo X."/>
            <person name="Momin A.A."/>
            <person name="Negrao S."/>
            <person name="Al-Babili S."/>
            <person name="Gehring C."/>
            <person name="Roessner U."/>
            <person name="Jung C."/>
            <person name="Murphy K."/>
            <person name="Arold S.T."/>
            <person name="Gojobori T."/>
            <person name="van der Linden C.G."/>
            <person name="van Loo E.N."/>
            <person name="Jellen E.N."/>
            <person name="Maughan P.J."/>
            <person name="Tester M."/>
        </authorList>
    </citation>
    <scope>NUCLEOTIDE SEQUENCE [LARGE SCALE GENOMIC DNA]</scope>
    <source>
        <strain evidence="15">cv. PI 614886</strain>
    </source>
</reference>
<keyword evidence="8" id="KW-0833">Ubl conjugation pathway</keyword>
<evidence type="ECO:0000256" key="12">
    <source>
        <dbReference type="PROSITE-ProRule" id="PRU00175"/>
    </source>
</evidence>
<dbReference type="Proteomes" id="UP000596660">
    <property type="component" value="Unplaced"/>
</dbReference>
<dbReference type="Gene3D" id="3.30.40.10">
    <property type="entry name" value="Zinc/RING finger domain, C3HC4 (zinc finger)"/>
    <property type="match status" value="1"/>
</dbReference>
<evidence type="ECO:0000256" key="5">
    <source>
        <dbReference type="ARBA" id="ARBA00022692"/>
    </source>
</evidence>
<dbReference type="GO" id="GO:0006511">
    <property type="term" value="P:ubiquitin-dependent protein catabolic process"/>
    <property type="evidence" value="ECO:0007669"/>
    <property type="project" value="TreeGrafter"/>
</dbReference>
<name>A0A803LT96_CHEQI</name>
<organism evidence="15 16">
    <name type="scientific">Chenopodium quinoa</name>
    <name type="common">Quinoa</name>
    <dbReference type="NCBI Taxonomy" id="63459"/>
    <lineage>
        <taxon>Eukaryota</taxon>
        <taxon>Viridiplantae</taxon>
        <taxon>Streptophyta</taxon>
        <taxon>Embryophyta</taxon>
        <taxon>Tracheophyta</taxon>
        <taxon>Spermatophyta</taxon>
        <taxon>Magnoliopsida</taxon>
        <taxon>eudicotyledons</taxon>
        <taxon>Gunneridae</taxon>
        <taxon>Pentapetalae</taxon>
        <taxon>Caryophyllales</taxon>
        <taxon>Chenopodiaceae</taxon>
        <taxon>Chenopodioideae</taxon>
        <taxon>Atripliceae</taxon>
        <taxon>Chenopodium</taxon>
    </lineage>
</organism>
<dbReference type="PANTHER" id="PTHR45977:SF19">
    <property type="entry name" value="RING-TYPE DOMAIN-CONTAINING PROTEIN"/>
    <property type="match status" value="1"/>
</dbReference>
<dbReference type="PANTHER" id="PTHR45977">
    <property type="entry name" value="TARGET OF ERK KINASE MPK-1"/>
    <property type="match status" value="1"/>
</dbReference>
<dbReference type="AlphaFoldDB" id="A0A803LT96"/>
<evidence type="ECO:0000256" key="8">
    <source>
        <dbReference type="ARBA" id="ARBA00022786"/>
    </source>
</evidence>
<dbReference type="GO" id="GO:0061630">
    <property type="term" value="F:ubiquitin protein ligase activity"/>
    <property type="evidence" value="ECO:0007669"/>
    <property type="project" value="UniProtKB-EC"/>
</dbReference>
<evidence type="ECO:0000256" key="1">
    <source>
        <dbReference type="ARBA" id="ARBA00000900"/>
    </source>
</evidence>
<keyword evidence="11 13" id="KW-0472">Membrane</keyword>
<keyword evidence="10 13" id="KW-1133">Transmembrane helix</keyword>
<evidence type="ECO:0000256" key="7">
    <source>
        <dbReference type="ARBA" id="ARBA00022771"/>
    </source>
</evidence>
<protein>
    <recommendedName>
        <fullName evidence="3">RING-type E3 ubiquitin transferase</fullName>
        <ecNumber evidence="3">2.3.2.27</ecNumber>
    </recommendedName>
</protein>
<keyword evidence="6" id="KW-0479">Metal-binding</keyword>
<keyword evidence="9" id="KW-0862">Zinc</keyword>
<keyword evidence="16" id="KW-1185">Reference proteome</keyword>
<accession>A0A803LT96</accession>
<keyword evidence="5 13" id="KW-0812">Transmembrane</keyword>
<evidence type="ECO:0000256" key="11">
    <source>
        <dbReference type="ARBA" id="ARBA00023136"/>
    </source>
</evidence>
<dbReference type="InterPro" id="IPR001841">
    <property type="entry name" value="Znf_RING"/>
</dbReference>
<evidence type="ECO:0000313" key="15">
    <source>
        <dbReference type="EnsemblPlants" id="AUR62018440-RA:cds"/>
    </source>
</evidence>
<dbReference type="Gramene" id="AUR62018440-RA">
    <property type="protein sequence ID" value="AUR62018440-RA:cds"/>
    <property type="gene ID" value="AUR62018440"/>
</dbReference>
<dbReference type="SUPFAM" id="SSF57850">
    <property type="entry name" value="RING/U-box"/>
    <property type="match status" value="1"/>
</dbReference>
<evidence type="ECO:0000313" key="16">
    <source>
        <dbReference type="Proteomes" id="UP000596660"/>
    </source>
</evidence>
<dbReference type="EC" id="2.3.2.27" evidence="3"/>
<dbReference type="GO" id="GO:0016020">
    <property type="term" value="C:membrane"/>
    <property type="evidence" value="ECO:0007669"/>
    <property type="project" value="UniProtKB-SubCell"/>
</dbReference>
<comment type="catalytic activity">
    <reaction evidence="1">
        <text>S-ubiquitinyl-[E2 ubiquitin-conjugating enzyme]-L-cysteine + [acceptor protein]-L-lysine = [E2 ubiquitin-conjugating enzyme]-L-cysteine + N(6)-ubiquitinyl-[acceptor protein]-L-lysine.</text>
        <dbReference type="EC" id="2.3.2.27"/>
    </reaction>
</comment>
<feature type="transmembrane region" description="Helical" evidence="13">
    <location>
        <begin position="37"/>
        <end position="70"/>
    </location>
</feature>
<evidence type="ECO:0000256" key="10">
    <source>
        <dbReference type="ARBA" id="ARBA00022989"/>
    </source>
</evidence>
<evidence type="ECO:0000256" key="4">
    <source>
        <dbReference type="ARBA" id="ARBA00022679"/>
    </source>
</evidence>
<proteinExistence type="predicted"/>
<feature type="domain" description="RING-type" evidence="14">
    <location>
        <begin position="128"/>
        <end position="169"/>
    </location>
</feature>
<evidence type="ECO:0000256" key="6">
    <source>
        <dbReference type="ARBA" id="ARBA00022723"/>
    </source>
</evidence>